<keyword evidence="4" id="KW-1185">Reference proteome</keyword>
<dbReference type="Proteomes" id="UP000790096">
    <property type="component" value="Unassembled WGS sequence"/>
</dbReference>
<feature type="region of interest" description="Disordered" evidence="2">
    <location>
        <begin position="1"/>
        <end position="29"/>
    </location>
</feature>
<evidence type="ECO:0000313" key="4">
    <source>
        <dbReference type="Proteomes" id="UP000790096"/>
    </source>
</evidence>
<feature type="non-terminal residue" evidence="3">
    <location>
        <position position="395"/>
    </location>
</feature>
<sequence length="395" mass="40995">MGVNLSYGNQRAHSEQKIAQQTHSGSQLTAGRDLRLQATQGDIDIAGSQLKAGRDTTLSAAQDILLHSSQDSETLSGKNSSHGGSLGVGVGASGNSAGISISASVNASKGKENGSSLTHNETTLDSGGLVTLHSGRDTSLTGAQVNGERIVAEVGRNLTLTSEQDSNRYDSKQKSASAGGSYSFGTMTPSGSLNLSKDKMHSTYDSVQEQTGLFAGKGGFDVKVGEHTQLNGAVIGSTASADHNRLETGTLGFSDIDNQAAYKVEHQSVGASTGGGMANFIGNLANGLAVAGNKEKSDSSTTHAAVSDGTIIINDTAKQQQNVDDLSRDVAHANQTLSPIFDKEKEQQRMQMLQLIGEVGNQAADIARTKGEIAGFSAAKAKHPTYTDDQLRETV</sequence>
<feature type="compositionally biased region" description="Polar residues" evidence="2">
    <location>
        <begin position="174"/>
        <end position="183"/>
    </location>
</feature>
<evidence type="ECO:0000256" key="1">
    <source>
        <dbReference type="ARBA" id="ARBA00022656"/>
    </source>
</evidence>
<name>A0ABS5T420_9GAMM</name>
<accession>A0ABS5T420</accession>
<dbReference type="Pfam" id="PF13332">
    <property type="entry name" value="Fil_haemagg_2"/>
    <property type="match status" value="1"/>
</dbReference>
<evidence type="ECO:0000256" key="2">
    <source>
        <dbReference type="SAM" id="MobiDB-lite"/>
    </source>
</evidence>
<feature type="region of interest" description="Disordered" evidence="2">
    <location>
        <begin position="107"/>
        <end position="128"/>
    </location>
</feature>
<dbReference type="InterPro" id="IPR025157">
    <property type="entry name" value="Hemagglutinin_rpt"/>
</dbReference>
<feature type="compositionally biased region" description="Polar residues" evidence="2">
    <location>
        <begin position="113"/>
        <end position="125"/>
    </location>
</feature>
<comment type="caution">
    <text evidence="3">The sequence shown here is derived from an EMBL/GenBank/DDBJ whole genome shotgun (WGS) entry which is preliminary data.</text>
</comment>
<dbReference type="RefSeq" id="WP_214238345.1">
    <property type="nucleotide sequence ID" value="NZ_JABBFR010000044.1"/>
</dbReference>
<evidence type="ECO:0000313" key="3">
    <source>
        <dbReference type="EMBL" id="MBT0725743.1"/>
    </source>
</evidence>
<organism evidence="3 4">
    <name type="scientific">Rosenbergiella gaditana</name>
    <dbReference type="NCBI Taxonomy" id="2726987"/>
    <lineage>
        <taxon>Bacteria</taxon>
        <taxon>Pseudomonadati</taxon>
        <taxon>Pseudomonadota</taxon>
        <taxon>Gammaproteobacteria</taxon>
        <taxon>Enterobacterales</taxon>
        <taxon>Erwiniaceae</taxon>
        <taxon>Rosenbergiella</taxon>
    </lineage>
</organism>
<feature type="region of interest" description="Disordered" evidence="2">
    <location>
        <begin position="162"/>
        <end position="183"/>
    </location>
</feature>
<protein>
    <submittedName>
        <fullName evidence="3">Filamentous hemagglutinin</fullName>
    </submittedName>
</protein>
<proteinExistence type="predicted"/>
<keyword evidence="1" id="KW-0800">Toxin</keyword>
<reference evidence="3 4" key="1">
    <citation type="submission" date="2020-04" db="EMBL/GenBank/DDBJ databases">
        <title>Genome sequencing of Rosenbergiella species.</title>
        <authorList>
            <person name="Alvarez-Perez S."/>
            <person name="Lievens B."/>
        </authorList>
    </citation>
    <scope>NUCLEOTIDE SEQUENCE [LARGE SCALE GENOMIC DNA]</scope>
    <source>
        <strain evidence="3 4">S61</strain>
    </source>
</reference>
<gene>
    <name evidence="3" type="ORF">HH682_15290</name>
</gene>
<dbReference type="EMBL" id="JABBFR010000044">
    <property type="protein sequence ID" value="MBT0725743.1"/>
    <property type="molecule type" value="Genomic_DNA"/>
</dbReference>